<gene>
    <name evidence="1" type="ORF">GCM10010969_16420</name>
</gene>
<comment type="caution">
    <text evidence="1">The sequence shown here is derived from an EMBL/GenBank/DDBJ whole genome shotgun (WGS) entry which is preliminary data.</text>
</comment>
<name>A0ABQ2KZJ6_9BACL</name>
<reference evidence="2" key="1">
    <citation type="journal article" date="2019" name="Int. J. Syst. Evol. Microbiol.">
        <title>The Global Catalogue of Microorganisms (GCM) 10K type strain sequencing project: providing services to taxonomists for standard genome sequencing and annotation.</title>
        <authorList>
            <consortium name="The Broad Institute Genomics Platform"/>
            <consortium name="The Broad Institute Genome Sequencing Center for Infectious Disease"/>
            <person name="Wu L."/>
            <person name="Ma J."/>
        </authorList>
    </citation>
    <scope>NUCLEOTIDE SEQUENCE [LARGE SCALE GENOMIC DNA]</scope>
    <source>
        <strain evidence="2">CGMCC 1.6964</strain>
    </source>
</reference>
<keyword evidence="2" id="KW-1185">Reference proteome</keyword>
<dbReference type="Proteomes" id="UP000606653">
    <property type="component" value="Unassembled WGS sequence"/>
</dbReference>
<accession>A0ABQ2KZJ6</accession>
<proteinExistence type="predicted"/>
<dbReference type="RefSeq" id="WP_018977173.1">
    <property type="nucleotide sequence ID" value="NZ_BMLN01000004.1"/>
</dbReference>
<evidence type="ECO:0000313" key="1">
    <source>
        <dbReference type="EMBL" id="GGN97962.1"/>
    </source>
</evidence>
<evidence type="ECO:0000313" key="2">
    <source>
        <dbReference type="Proteomes" id="UP000606653"/>
    </source>
</evidence>
<dbReference type="EMBL" id="BMLN01000004">
    <property type="protein sequence ID" value="GGN97962.1"/>
    <property type="molecule type" value="Genomic_DNA"/>
</dbReference>
<sequence>MELLFEGRSWTVGKSDIRRSDGTAAGMLDRRAMTSLVHVLDNEEYVMYQGRMERHPRSWVVRNEYDEVVGRLRKRAGVSFKHFVYDAGTRGVFEITKDSAARRYRIEGPDGIIFAEWDRRWGRTVAYRLQPESGSGTVSQHEWIAALLGLEELIVDPVLLSAAVSGVLSLVWWT</sequence>
<organism evidence="1 2">
    <name type="scientific">Saccharibacillus kuerlensis</name>
    <dbReference type="NCBI Taxonomy" id="459527"/>
    <lineage>
        <taxon>Bacteria</taxon>
        <taxon>Bacillati</taxon>
        <taxon>Bacillota</taxon>
        <taxon>Bacilli</taxon>
        <taxon>Bacillales</taxon>
        <taxon>Paenibacillaceae</taxon>
        <taxon>Saccharibacillus</taxon>
    </lineage>
</organism>
<protein>
    <submittedName>
        <fullName evidence="1">Uncharacterized protein</fullName>
    </submittedName>
</protein>